<dbReference type="SMART" id="SM01381">
    <property type="entry name" value="7TM_GPCR_Srsx"/>
    <property type="match status" value="1"/>
</dbReference>
<dbReference type="InterPro" id="IPR017452">
    <property type="entry name" value="GPCR_Rhodpsn_7TM"/>
</dbReference>
<dbReference type="PANTHER" id="PTHR46925:SF2">
    <property type="entry name" value="G-PROTEIN COUPLED RECEPTOR TKR-1-RELATED"/>
    <property type="match status" value="1"/>
</dbReference>
<gene>
    <name evidence="13" type="primary">LOC100371062</name>
</gene>
<comment type="subcellular location">
    <subcellularLocation>
        <location evidence="1">Cell membrane</location>
        <topology evidence="1">Multi-pass membrane protein</topology>
    </subcellularLocation>
</comment>
<keyword evidence="7 9" id="KW-0675">Receptor</keyword>
<evidence type="ECO:0000256" key="1">
    <source>
        <dbReference type="ARBA" id="ARBA00004651"/>
    </source>
</evidence>
<keyword evidence="8 9" id="KW-0807">Transducer</keyword>
<feature type="transmembrane region" description="Helical" evidence="10">
    <location>
        <begin position="46"/>
        <end position="71"/>
    </location>
</feature>
<sequence>MSLSSAYIASSNFTLNSTLVPSVEYDYEYNWNETCQDFKQPIIETFIWTLLFGAMIITAAVGNCIVMWIVLAHRRMRTVTNYFIINLALADALNAIFNISFTFTYVLRNDWYFGNAYCKIVRFISPLTVASSIFTLMAISIDRYIAIVHPMRPRMSKILAKTIIAVVWIASAAIALPWLIFTNIDFGACPPPAITDTPIYVRRVCATIWPDQENYGDWYFWYSFSFMVATYFLPLIAQGVSYSFVGIKLWGSQAPGEISNRHREQLKAKRKVVKMMIIVVVIFAICWLPVHIYFLLGRSYSDVLYSHPNAREIYMAVFWLGMSNSMYNPFIYCWLNDRFRRGFRKALRWLPCFKWTQGERVDSQRPTTLSGTYSTSQGMKLMRNGSDMTTTVDESMLENTL</sequence>
<feature type="transmembrane region" description="Helical" evidence="10">
    <location>
        <begin position="158"/>
        <end position="181"/>
    </location>
</feature>
<evidence type="ECO:0000256" key="8">
    <source>
        <dbReference type="ARBA" id="ARBA00023224"/>
    </source>
</evidence>
<feature type="transmembrane region" description="Helical" evidence="10">
    <location>
        <begin position="316"/>
        <end position="335"/>
    </location>
</feature>
<name>A0ABM0GR24_SACKO</name>
<organism evidence="12 13">
    <name type="scientific">Saccoglossus kowalevskii</name>
    <name type="common">Acorn worm</name>
    <dbReference type="NCBI Taxonomy" id="10224"/>
    <lineage>
        <taxon>Eukaryota</taxon>
        <taxon>Metazoa</taxon>
        <taxon>Hemichordata</taxon>
        <taxon>Enteropneusta</taxon>
        <taxon>Harrimaniidae</taxon>
        <taxon>Saccoglossus</taxon>
    </lineage>
</organism>
<dbReference type="Gene3D" id="1.20.1070.10">
    <property type="entry name" value="Rhodopsin 7-helix transmembrane proteins"/>
    <property type="match status" value="1"/>
</dbReference>
<dbReference type="PRINTS" id="PR00237">
    <property type="entry name" value="GPCRRHODOPSN"/>
</dbReference>
<accession>A0ABM0GR24</accession>
<keyword evidence="5 9" id="KW-0297">G-protein coupled receptor</keyword>
<evidence type="ECO:0000313" key="12">
    <source>
        <dbReference type="Proteomes" id="UP000694865"/>
    </source>
</evidence>
<keyword evidence="12" id="KW-1185">Reference proteome</keyword>
<dbReference type="RefSeq" id="XP_002735435.2">
    <property type="nucleotide sequence ID" value="XM_002735389.2"/>
</dbReference>
<dbReference type="PRINTS" id="PR00244">
    <property type="entry name" value="NEUROKININR"/>
</dbReference>
<keyword evidence="2" id="KW-1003">Cell membrane</keyword>
<evidence type="ECO:0000256" key="6">
    <source>
        <dbReference type="ARBA" id="ARBA00023136"/>
    </source>
</evidence>
<comment type="similarity">
    <text evidence="9">Belongs to the G-protein coupled receptor 1 family.</text>
</comment>
<keyword evidence="3 9" id="KW-0812">Transmembrane</keyword>
<dbReference type="InterPro" id="IPR000276">
    <property type="entry name" value="GPCR_Rhodpsn"/>
</dbReference>
<dbReference type="PROSITE" id="PS00237">
    <property type="entry name" value="G_PROTEIN_RECEP_F1_1"/>
    <property type="match status" value="1"/>
</dbReference>
<dbReference type="PANTHER" id="PTHR46925">
    <property type="entry name" value="G-PROTEIN COUPLED RECEPTOR TKR-1-RELATED"/>
    <property type="match status" value="1"/>
</dbReference>
<proteinExistence type="inferred from homology"/>
<dbReference type="SUPFAM" id="SSF81321">
    <property type="entry name" value="Family A G protein-coupled receptor-like"/>
    <property type="match status" value="1"/>
</dbReference>
<protein>
    <submittedName>
        <fullName evidence="13">Tachykinin-like peptides receptor 99D-like</fullName>
    </submittedName>
</protein>
<feature type="transmembrane region" description="Helical" evidence="10">
    <location>
        <begin position="123"/>
        <end position="146"/>
    </location>
</feature>
<dbReference type="GeneID" id="100371062"/>
<evidence type="ECO:0000256" key="5">
    <source>
        <dbReference type="ARBA" id="ARBA00023040"/>
    </source>
</evidence>
<keyword evidence="4 10" id="KW-1133">Transmembrane helix</keyword>
<feature type="domain" description="G-protein coupled receptors family 1 profile" evidence="11">
    <location>
        <begin position="62"/>
        <end position="332"/>
    </location>
</feature>
<evidence type="ECO:0000313" key="13">
    <source>
        <dbReference type="RefSeq" id="XP_002735435.2"/>
    </source>
</evidence>
<feature type="transmembrane region" description="Helical" evidence="10">
    <location>
        <begin position="272"/>
        <end position="296"/>
    </location>
</feature>
<feature type="transmembrane region" description="Helical" evidence="10">
    <location>
        <begin position="83"/>
        <end position="103"/>
    </location>
</feature>
<evidence type="ECO:0000256" key="10">
    <source>
        <dbReference type="SAM" id="Phobius"/>
    </source>
</evidence>
<dbReference type="Pfam" id="PF00001">
    <property type="entry name" value="7tm_1"/>
    <property type="match status" value="1"/>
</dbReference>
<evidence type="ECO:0000256" key="7">
    <source>
        <dbReference type="ARBA" id="ARBA00023170"/>
    </source>
</evidence>
<feature type="transmembrane region" description="Helical" evidence="10">
    <location>
        <begin position="219"/>
        <end position="251"/>
    </location>
</feature>
<evidence type="ECO:0000256" key="3">
    <source>
        <dbReference type="ARBA" id="ARBA00022692"/>
    </source>
</evidence>
<evidence type="ECO:0000256" key="2">
    <source>
        <dbReference type="ARBA" id="ARBA00022475"/>
    </source>
</evidence>
<dbReference type="Proteomes" id="UP000694865">
    <property type="component" value="Unplaced"/>
</dbReference>
<evidence type="ECO:0000256" key="4">
    <source>
        <dbReference type="ARBA" id="ARBA00022989"/>
    </source>
</evidence>
<keyword evidence="6 10" id="KW-0472">Membrane</keyword>
<reference evidence="13" key="1">
    <citation type="submission" date="2025-08" db="UniProtKB">
        <authorList>
            <consortium name="RefSeq"/>
        </authorList>
    </citation>
    <scope>IDENTIFICATION</scope>
    <source>
        <tissue evidence="13">Testes</tissue>
    </source>
</reference>
<dbReference type="InterPro" id="IPR001681">
    <property type="entry name" value="Neurokn_rcpt"/>
</dbReference>
<evidence type="ECO:0000256" key="9">
    <source>
        <dbReference type="RuleBase" id="RU000688"/>
    </source>
</evidence>
<evidence type="ECO:0000259" key="11">
    <source>
        <dbReference type="PROSITE" id="PS50262"/>
    </source>
</evidence>
<dbReference type="PROSITE" id="PS50262">
    <property type="entry name" value="G_PROTEIN_RECEP_F1_2"/>
    <property type="match status" value="1"/>
</dbReference>